<protein>
    <submittedName>
        <fullName evidence="1">7157_t:CDS:1</fullName>
    </submittedName>
</protein>
<reference evidence="1" key="1">
    <citation type="submission" date="2021-06" db="EMBL/GenBank/DDBJ databases">
        <authorList>
            <person name="Kallberg Y."/>
            <person name="Tangrot J."/>
            <person name="Rosling A."/>
        </authorList>
    </citation>
    <scope>NUCLEOTIDE SEQUENCE</scope>
    <source>
        <strain evidence="1">MA461A</strain>
    </source>
</reference>
<name>A0ACA9NCC0_9GLOM</name>
<feature type="non-terminal residue" evidence="1">
    <location>
        <position position="1"/>
    </location>
</feature>
<dbReference type="EMBL" id="CAJVQC010013281">
    <property type="protein sequence ID" value="CAG8646800.1"/>
    <property type="molecule type" value="Genomic_DNA"/>
</dbReference>
<comment type="caution">
    <text evidence="1">The sequence shown here is derived from an EMBL/GenBank/DDBJ whole genome shotgun (WGS) entry which is preliminary data.</text>
</comment>
<keyword evidence="2" id="KW-1185">Reference proteome</keyword>
<evidence type="ECO:0000313" key="2">
    <source>
        <dbReference type="Proteomes" id="UP000789920"/>
    </source>
</evidence>
<organism evidence="1 2">
    <name type="scientific">Racocetra persica</name>
    <dbReference type="NCBI Taxonomy" id="160502"/>
    <lineage>
        <taxon>Eukaryota</taxon>
        <taxon>Fungi</taxon>
        <taxon>Fungi incertae sedis</taxon>
        <taxon>Mucoromycota</taxon>
        <taxon>Glomeromycotina</taxon>
        <taxon>Glomeromycetes</taxon>
        <taxon>Diversisporales</taxon>
        <taxon>Gigasporaceae</taxon>
        <taxon>Racocetra</taxon>
    </lineage>
</organism>
<dbReference type="Proteomes" id="UP000789920">
    <property type="component" value="Unassembled WGS sequence"/>
</dbReference>
<accession>A0ACA9NCC0</accession>
<evidence type="ECO:0000313" key="1">
    <source>
        <dbReference type="EMBL" id="CAG8646800.1"/>
    </source>
</evidence>
<proteinExistence type="predicted"/>
<sequence>LSMVKSGGHDNANSYSNNAKNKRLWVALGRWLEMEEPVIRRDMRRYLRSKWIDLKYAGGYTSNGCQHFGTYTRNNLLPFTSSNTASSHNTAHQEYVNTLLHNLGPLSTSVNEFVRKFYGNLYEKLENDYHWDEHDEPNSLCCLVTLREFEGGELCFPRLQIIILLQPGQVVAFSLRFLLHSNFSLTKSIRYSIVYFVHDTFFHNLRKFDDVYDDLKDRIEKNADGHDVLFIKHQNLNNAQAKTDEVPLEPNKSYSLTSSKVTTPPMQCSVSAPSSINTNRPREGNTNKLFISSLFAKQINLLPSHLNLPKDTVLRLKDGTEITIV</sequence>
<gene>
    <name evidence="1" type="ORF">RPERSI_LOCUS7708</name>
</gene>